<feature type="signal peptide" evidence="1">
    <location>
        <begin position="1"/>
        <end position="27"/>
    </location>
</feature>
<sequence>MTRLIRTVLISTAVALGVLLPAGAALADVPAADPNSGSLVLQVPSTD</sequence>
<protein>
    <submittedName>
        <fullName evidence="2">Uncharacterized protein</fullName>
    </submittedName>
</protein>
<accession>A0A1H4I7L8</accession>
<dbReference type="Proteomes" id="UP000199622">
    <property type="component" value="Unassembled WGS sequence"/>
</dbReference>
<gene>
    <name evidence="2" type="ORF">SAMN04489727_0146</name>
</gene>
<dbReference type="STRING" id="208445.SAMN04489727_0146"/>
<evidence type="ECO:0000313" key="2">
    <source>
        <dbReference type="EMBL" id="SEB29348.1"/>
    </source>
</evidence>
<feature type="chain" id="PRO_5011610406" evidence="1">
    <location>
        <begin position="28"/>
        <end position="47"/>
    </location>
</feature>
<evidence type="ECO:0000256" key="1">
    <source>
        <dbReference type="SAM" id="SignalP"/>
    </source>
</evidence>
<dbReference type="RefSeq" id="WP_167384415.1">
    <property type="nucleotide sequence ID" value="NZ_FNSO01000001.1"/>
</dbReference>
<reference evidence="3" key="1">
    <citation type="submission" date="2016-10" db="EMBL/GenBank/DDBJ databases">
        <authorList>
            <person name="Varghese N."/>
            <person name="Submissions S."/>
        </authorList>
    </citation>
    <scope>NUCLEOTIDE SEQUENCE [LARGE SCALE GENOMIC DNA]</scope>
    <source>
        <strain evidence="3">DSM 44544</strain>
    </source>
</reference>
<evidence type="ECO:0000313" key="3">
    <source>
        <dbReference type="Proteomes" id="UP000199622"/>
    </source>
</evidence>
<dbReference type="AlphaFoldDB" id="A0A1H4I7L8"/>
<organism evidence="2 3">
    <name type="scientific">Amycolatopsis tolypomycina</name>
    <dbReference type="NCBI Taxonomy" id="208445"/>
    <lineage>
        <taxon>Bacteria</taxon>
        <taxon>Bacillati</taxon>
        <taxon>Actinomycetota</taxon>
        <taxon>Actinomycetes</taxon>
        <taxon>Pseudonocardiales</taxon>
        <taxon>Pseudonocardiaceae</taxon>
        <taxon>Amycolatopsis</taxon>
    </lineage>
</organism>
<dbReference type="EMBL" id="FNSO01000001">
    <property type="protein sequence ID" value="SEB29348.1"/>
    <property type="molecule type" value="Genomic_DNA"/>
</dbReference>
<keyword evidence="3" id="KW-1185">Reference proteome</keyword>
<proteinExistence type="predicted"/>
<keyword evidence="1" id="KW-0732">Signal</keyword>
<name>A0A1H4I7L8_9PSEU</name>